<dbReference type="InterPro" id="IPR023286">
    <property type="entry name" value="ABATE_dom_sf"/>
</dbReference>
<evidence type="ECO:0000259" key="1">
    <source>
        <dbReference type="Pfam" id="PF11706"/>
    </source>
</evidence>
<dbReference type="InterPro" id="IPR010852">
    <property type="entry name" value="ABATE"/>
</dbReference>
<name>A0A7W9NK44_9PSEU</name>
<dbReference type="PANTHER" id="PTHR35525:SF3">
    <property type="entry name" value="BLL6575 PROTEIN"/>
    <property type="match status" value="1"/>
</dbReference>
<dbReference type="EMBL" id="JACHIR010000001">
    <property type="protein sequence ID" value="MBB5894981.1"/>
    <property type="molecule type" value="Genomic_DNA"/>
</dbReference>
<organism evidence="2 3">
    <name type="scientific">Kutzneria kofuensis</name>
    <dbReference type="NCBI Taxonomy" id="103725"/>
    <lineage>
        <taxon>Bacteria</taxon>
        <taxon>Bacillati</taxon>
        <taxon>Actinomycetota</taxon>
        <taxon>Actinomycetes</taxon>
        <taxon>Pseudonocardiales</taxon>
        <taxon>Pseudonocardiaceae</taxon>
        <taxon>Kutzneria</taxon>
    </lineage>
</organism>
<dbReference type="Pfam" id="PF11706">
    <property type="entry name" value="zf-CGNR"/>
    <property type="match status" value="1"/>
</dbReference>
<feature type="domain" description="Zinc finger CGNR" evidence="1">
    <location>
        <begin position="128"/>
        <end position="171"/>
    </location>
</feature>
<reference evidence="2 3" key="1">
    <citation type="submission" date="2020-08" db="EMBL/GenBank/DDBJ databases">
        <title>Sequencing the genomes of 1000 actinobacteria strains.</title>
        <authorList>
            <person name="Klenk H.-P."/>
        </authorList>
    </citation>
    <scope>NUCLEOTIDE SEQUENCE [LARGE SCALE GENOMIC DNA]</scope>
    <source>
        <strain evidence="2 3">DSM 43851</strain>
    </source>
</reference>
<keyword evidence="3" id="KW-1185">Reference proteome</keyword>
<dbReference type="RefSeq" id="WP_184866822.1">
    <property type="nucleotide sequence ID" value="NZ_BAAAWY010000009.1"/>
</dbReference>
<gene>
    <name evidence="2" type="ORF">BJ998_006177</name>
</gene>
<protein>
    <submittedName>
        <fullName evidence="2">Putative RNA-binding Zn ribbon-like protein</fullName>
    </submittedName>
</protein>
<dbReference type="SUPFAM" id="SSF160904">
    <property type="entry name" value="Jann2411-like"/>
    <property type="match status" value="1"/>
</dbReference>
<evidence type="ECO:0000313" key="3">
    <source>
        <dbReference type="Proteomes" id="UP000585638"/>
    </source>
</evidence>
<sequence length="175" mass="19074">MTATARHGLAAAPPELRLTQELLNTTATSKQSPDQDFLSGLDKAQEWLDEILPSAPRLDAADVLALRELRSSLQRLVKGEQATLVGSVEIRVDAEEAMATPTGRGAAWLKGAVAAECLVARARGTWSRLKLCRNERCPVAFYDCSRNGSRVWHDVSTCGNAANVRAFRSRHQTFG</sequence>
<dbReference type="PANTHER" id="PTHR35525">
    <property type="entry name" value="BLL6575 PROTEIN"/>
    <property type="match status" value="1"/>
</dbReference>
<evidence type="ECO:0000313" key="2">
    <source>
        <dbReference type="EMBL" id="MBB5894981.1"/>
    </source>
</evidence>
<dbReference type="Gene3D" id="1.10.3300.10">
    <property type="entry name" value="Jann2411-like domain"/>
    <property type="match status" value="1"/>
</dbReference>
<dbReference type="Proteomes" id="UP000585638">
    <property type="component" value="Unassembled WGS sequence"/>
</dbReference>
<dbReference type="InterPro" id="IPR021005">
    <property type="entry name" value="Znf_CGNR"/>
</dbReference>
<accession>A0A7W9NK44</accession>
<proteinExistence type="predicted"/>
<comment type="caution">
    <text evidence="2">The sequence shown here is derived from an EMBL/GenBank/DDBJ whole genome shotgun (WGS) entry which is preliminary data.</text>
</comment>
<dbReference type="AlphaFoldDB" id="A0A7W9NK44"/>